<evidence type="ECO:0000256" key="1">
    <source>
        <dbReference type="ARBA" id="ARBA00022722"/>
    </source>
</evidence>
<feature type="region of interest" description="Disordered" evidence="4">
    <location>
        <begin position="23"/>
        <end position="45"/>
    </location>
</feature>
<sequence>MNPRDEQLLTDYYEKLTMISEEVEKEERRGESGGASSLVKPPENSIPTHVTEKIRIMDSRNVEMIYRHIHKMSATDMRAELKEIHKSPHGSVKDLRTRLTKFYRKEFAQIHAMRDDRIAQEKTRQRFRYLVAVDIEATCEQRTNDINYQHEIIELPAVLIDCDEFAIVDKFRTYVRPEINPQLSPFCATFVHISQADVDAAPTFPEAWSRLLEWMSRHGMMGTDPEASFAVVTDGPNDVQHFLQRSFLQYNMAIPHEFRHFINIKKSFEFRVETLIKGDGRSSIDKMCEKLGLDFDETKQHQGIEDSLNVAKIAIALVVEKDMDLFINQRIVRNRRIPLELPKFATEKEIMALQAALKSRNRGDQKVNSNNCAADRLPFQLKSVNRDEFNTGAYWDCDSCDERRD</sequence>
<keyword evidence="7" id="KW-1185">Reference proteome</keyword>
<dbReference type="SMART" id="SM00479">
    <property type="entry name" value="EXOIII"/>
    <property type="match status" value="1"/>
</dbReference>
<dbReference type="EMBL" id="BTSY01000004">
    <property type="protein sequence ID" value="GMT25221.1"/>
    <property type="molecule type" value="Genomic_DNA"/>
</dbReference>
<dbReference type="InterPro" id="IPR047201">
    <property type="entry name" value="ERI-1_3'hExo-like"/>
</dbReference>
<dbReference type="InterPro" id="IPR013520">
    <property type="entry name" value="Ribonucl_H"/>
</dbReference>
<evidence type="ECO:0000313" key="6">
    <source>
        <dbReference type="EMBL" id="GMT25221.1"/>
    </source>
</evidence>
<gene>
    <name evidence="6" type="ORF">PFISCL1PPCAC_16518</name>
</gene>
<accession>A0AAV5W3B2</accession>
<keyword evidence="1" id="KW-0540">Nuclease</keyword>
<dbReference type="InterPro" id="IPR012337">
    <property type="entry name" value="RNaseH-like_sf"/>
</dbReference>
<comment type="caution">
    <text evidence="6">The sequence shown here is derived from an EMBL/GenBank/DDBJ whole genome shotgun (WGS) entry which is preliminary data.</text>
</comment>
<evidence type="ECO:0000313" key="7">
    <source>
        <dbReference type="Proteomes" id="UP001432322"/>
    </source>
</evidence>
<organism evidence="6 7">
    <name type="scientific">Pristionchus fissidentatus</name>
    <dbReference type="NCBI Taxonomy" id="1538716"/>
    <lineage>
        <taxon>Eukaryota</taxon>
        <taxon>Metazoa</taxon>
        <taxon>Ecdysozoa</taxon>
        <taxon>Nematoda</taxon>
        <taxon>Chromadorea</taxon>
        <taxon>Rhabditida</taxon>
        <taxon>Rhabditina</taxon>
        <taxon>Diplogasteromorpha</taxon>
        <taxon>Diplogasteroidea</taxon>
        <taxon>Neodiplogasteridae</taxon>
        <taxon>Pristionchus</taxon>
    </lineage>
</organism>
<dbReference type="InterPro" id="IPR051274">
    <property type="entry name" value="3-5_Exoribonuclease"/>
</dbReference>
<dbReference type="PANTHER" id="PTHR23044">
    <property type="entry name" value="3'-5' EXONUCLEASE ERI1-RELATED"/>
    <property type="match status" value="1"/>
</dbReference>
<dbReference type="GO" id="GO:0000175">
    <property type="term" value="F:3'-5'-RNA exonuclease activity"/>
    <property type="evidence" value="ECO:0007669"/>
    <property type="project" value="InterPro"/>
</dbReference>
<dbReference type="AlphaFoldDB" id="A0AAV5W3B2"/>
<feature type="domain" description="Exonuclease" evidence="5">
    <location>
        <begin position="129"/>
        <end position="323"/>
    </location>
</feature>
<evidence type="ECO:0000256" key="4">
    <source>
        <dbReference type="SAM" id="MobiDB-lite"/>
    </source>
</evidence>
<proteinExistence type="predicted"/>
<reference evidence="6" key="1">
    <citation type="submission" date="2023-10" db="EMBL/GenBank/DDBJ databases">
        <title>Genome assembly of Pristionchus species.</title>
        <authorList>
            <person name="Yoshida K."/>
            <person name="Sommer R.J."/>
        </authorList>
    </citation>
    <scope>NUCLEOTIDE SEQUENCE</scope>
    <source>
        <strain evidence="6">RS5133</strain>
    </source>
</reference>
<evidence type="ECO:0000259" key="5">
    <source>
        <dbReference type="SMART" id="SM00479"/>
    </source>
</evidence>
<keyword evidence="3" id="KW-0269">Exonuclease</keyword>
<dbReference type="SUPFAM" id="SSF53098">
    <property type="entry name" value="Ribonuclease H-like"/>
    <property type="match status" value="1"/>
</dbReference>
<dbReference type="InterPro" id="IPR036397">
    <property type="entry name" value="RNaseH_sf"/>
</dbReference>
<evidence type="ECO:0000256" key="2">
    <source>
        <dbReference type="ARBA" id="ARBA00022801"/>
    </source>
</evidence>
<dbReference type="GO" id="GO:0005737">
    <property type="term" value="C:cytoplasm"/>
    <property type="evidence" value="ECO:0007669"/>
    <property type="project" value="TreeGrafter"/>
</dbReference>
<dbReference type="PANTHER" id="PTHR23044:SF61">
    <property type="entry name" value="3'-5' EXORIBONUCLEASE 1-RELATED"/>
    <property type="match status" value="1"/>
</dbReference>
<dbReference type="CDD" id="cd06133">
    <property type="entry name" value="ERI-1_3'hExo_like"/>
    <property type="match status" value="1"/>
</dbReference>
<dbReference type="GO" id="GO:0003676">
    <property type="term" value="F:nucleic acid binding"/>
    <property type="evidence" value="ECO:0007669"/>
    <property type="project" value="InterPro"/>
</dbReference>
<protein>
    <recommendedName>
        <fullName evidence="5">Exonuclease domain-containing protein</fullName>
    </recommendedName>
</protein>
<dbReference type="Gene3D" id="3.30.420.10">
    <property type="entry name" value="Ribonuclease H-like superfamily/Ribonuclease H"/>
    <property type="match status" value="1"/>
</dbReference>
<keyword evidence="2" id="KW-0378">Hydrolase</keyword>
<dbReference type="Pfam" id="PF00929">
    <property type="entry name" value="RNase_T"/>
    <property type="match status" value="1"/>
</dbReference>
<name>A0AAV5W3B2_9BILA</name>
<dbReference type="Proteomes" id="UP001432322">
    <property type="component" value="Unassembled WGS sequence"/>
</dbReference>
<evidence type="ECO:0000256" key="3">
    <source>
        <dbReference type="ARBA" id="ARBA00022839"/>
    </source>
</evidence>